<dbReference type="Gene3D" id="3.40.50.300">
    <property type="entry name" value="P-loop containing nucleotide triphosphate hydrolases"/>
    <property type="match status" value="1"/>
</dbReference>
<dbReference type="Proteomes" id="UP000009027">
    <property type="component" value="Unassembled WGS sequence"/>
</dbReference>
<accession>F9WKN0</accession>
<dbReference type="PANTHER" id="PTHR13748">
    <property type="entry name" value="COBW-RELATED"/>
    <property type="match status" value="1"/>
</dbReference>
<dbReference type="EMBL" id="CAEX01000286">
    <property type="protein sequence ID" value="CCD18052.1"/>
    <property type="molecule type" value="Genomic_DNA"/>
</dbReference>
<evidence type="ECO:0000313" key="3">
    <source>
        <dbReference type="Proteomes" id="UP000009027"/>
    </source>
</evidence>
<dbReference type="GO" id="GO:0005737">
    <property type="term" value="C:cytoplasm"/>
    <property type="evidence" value="ECO:0007669"/>
    <property type="project" value="TreeGrafter"/>
</dbReference>
<dbReference type="SUPFAM" id="SSF52540">
    <property type="entry name" value="P-loop containing nucleoside triphosphate hydrolases"/>
    <property type="match status" value="1"/>
</dbReference>
<dbReference type="InterPro" id="IPR027417">
    <property type="entry name" value="P-loop_NTPase"/>
</dbReference>
<gene>
    <name evidence="2" type="ORF">TvY486_0006970</name>
</gene>
<dbReference type="CDD" id="cd03112">
    <property type="entry name" value="CobW-like"/>
    <property type="match status" value="1"/>
</dbReference>
<dbReference type="PANTHER" id="PTHR13748:SF31">
    <property type="entry name" value="ZINC-REGULATED GTPASE METALLOPROTEIN ACTIVATOR 1A-RELATED"/>
    <property type="match status" value="1"/>
</dbReference>
<name>F9WKN0_TRYVY</name>
<feature type="domain" description="CobW/HypB/UreG nucleotide-binding" evidence="1">
    <location>
        <begin position="31"/>
        <end position="214"/>
    </location>
</feature>
<dbReference type="Pfam" id="PF02492">
    <property type="entry name" value="cobW"/>
    <property type="match status" value="1"/>
</dbReference>
<proteinExistence type="predicted"/>
<dbReference type="InterPro" id="IPR051316">
    <property type="entry name" value="Zinc-reg_GTPase_activator"/>
</dbReference>
<dbReference type="VEuPathDB" id="TriTrypDB:TvY486_0006970"/>
<dbReference type="InterPro" id="IPR003495">
    <property type="entry name" value="CobW/HypB/UreG_nucleotide-bd"/>
</dbReference>
<evidence type="ECO:0000259" key="1">
    <source>
        <dbReference type="Pfam" id="PF02492"/>
    </source>
</evidence>
<keyword evidence="3" id="KW-1185">Reference proteome</keyword>
<organism evidence="2 3">
    <name type="scientific">Trypanosoma vivax (strain Y486)</name>
    <dbReference type="NCBI Taxonomy" id="1055687"/>
    <lineage>
        <taxon>Eukaryota</taxon>
        <taxon>Discoba</taxon>
        <taxon>Euglenozoa</taxon>
        <taxon>Kinetoplastea</taxon>
        <taxon>Metakinetoplastina</taxon>
        <taxon>Trypanosomatida</taxon>
        <taxon>Trypanosomatidae</taxon>
        <taxon>Trypanosoma</taxon>
        <taxon>Duttonella</taxon>
    </lineage>
</organism>
<reference evidence="2 3" key="1">
    <citation type="journal article" date="2012" name="Proc. Natl. Acad. Sci. U.S.A.">
        <title>Antigenic diversity is generated by distinct evolutionary mechanisms in African trypanosome species.</title>
        <authorList>
            <person name="Jackson A.P."/>
            <person name="Berry A."/>
            <person name="Aslett M."/>
            <person name="Allison H.C."/>
            <person name="Burton P."/>
            <person name="Vavrova-Anderson J."/>
            <person name="Brown R."/>
            <person name="Browne H."/>
            <person name="Corton N."/>
            <person name="Hauser H."/>
            <person name="Gamble J."/>
            <person name="Gilderthorp R."/>
            <person name="Marcello L."/>
            <person name="McQuillan J."/>
            <person name="Otto T.D."/>
            <person name="Quail M.A."/>
            <person name="Sanders M.J."/>
            <person name="van Tonder A."/>
            <person name="Ginger M.L."/>
            <person name="Field M.C."/>
            <person name="Barry J.D."/>
            <person name="Hertz-Fowler C."/>
            <person name="Berriman M."/>
        </authorList>
    </citation>
    <scope>NUCLEOTIDE SEQUENCE</scope>
    <source>
        <strain evidence="2 3">Y486</strain>
    </source>
</reference>
<sequence length="380" mass="41410">MRTPYAYQAALPLGCEMSDDDCSDLVSARLPVTILTGFLGSGKTTLLHYVLSADHSLRIAVIINEFDFGKSIEKGLTLKSAQKPDDEWLELNNGCMCCTAQTQTVKALEGLMQSKGTSDLLLIDASGLVYPTPVAPMFWQDESLCGSLYFSGFITVVEAKNLCKYLNGPDASAEATLQLLMADHVVLNKCSIATEEAHGATLAAVKQINPVFQVVCSSFSRLEKLRDILMLNATRQVTELSHLHALVPSSITAVSLEFFEHSSLLAMHSLKDMDIICRGMLYSDNDPPFEVAGCKSFLWIKTEDQYAPAQLQTIPELFDVTLMEGLTVPLGCSRALILGKQLDRDVLRSIFLRYVMGSAETRATTSATLDATAGSCRGVQ</sequence>
<dbReference type="AlphaFoldDB" id="F9WKN0"/>
<protein>
    <recommendedName>
        <fullName evidence="1">CobW/HypB/UreG nucleotide-binding domain-containing protein</fullName>
    </recommendedName>
</protein>
<evidence type="ECO:0000313" key="2">
    <source>
        <dbReference type="EMBL" id="CCD18052.1"/>
    </source>
</evidence>